<comment type="caution">
    <text evidence="3">The sequence shown here is derived from an EMBL/GenBank/DDBJ whole genome shotgun (WGS) entry which is preliminary data.</text>
</comment>
<dbReference type="AlphaFoldDB" id="A0A8J4EK54"/>
<feature type="transmembrane region" description="Helical" evidence="2">
    <location>
        <begin position="202"/>
        <end position="224"/>
    </location>
</feature>
<proteinExistence type="predicted"/>
<evidence type="ECO:0008006" key="5">
    <source>
        <dbReference type="Google" id="ProtNLM"/>
    </source>
</evidence>
<keyword evidence="2" id="KW-0472">Membrane</keyword>
<keyword evidence="2" id="KW-1133">Transmembrane helix</keyword>
<dbReference type="PANTHER" id="PTHR23534">
    <property type="entry name" value="MFS PERMEASE"/>
    <property type="match status" value="1"/>
</dbReference>
<feature type="compositionally biased region" description="Gly residues" evidence="1">
    <location>
        <begin position="401"/>
        <end position="411"/>
    </location>
</feature>
<gene>
    <name evidence="3" type="ORF">Voc01_099440</name>
</gene>
<dbReference type="Gene3D" id="1.20.1250.20">
    <property type="entry name" value="MFS general substrate transporter like domains"/>
    <property type="match status" value="1"/>
</dbReference>
<feature type="compositionally biased region" description="Low complexity" evidence="1">
    <location>
        <begin position="388"/>
        <end position="400"/>
    </location>
</feature>
<feature type="transmembrane region" description="Helical" evidence="2">
    <location>
        <begin position="354"/>
        <end position="373"/>
    </location>
</feature>
<dbReference type="EMBL" id="BOPH01000148">
    <property type="protein sequence ID" value="GIJ75027.1"/>
    <property type="molecule type" value="Genomic_DNA"/>
</dbReference>
<evidence type="ECO:0000313" key="4">
    <source>
        <dbReference type="Proteomes" id="UP000635606"/>
    </source>
</evidence>
<protein>
    <recommendedName>
        <fullName evidence="5">Major facilitator superfamily MFS_1</fullName>
    </recommendedName>
</protein>
<feature type="transmembrane region" description="Helical" evidence="2">
    <location>
        <begin position="236"/>
        <end position="257"/>
    </location>
</feature>
<dbReference type="InterPro" id="IPR036259">
    <property type="entry name" value="MFS_trans_sf"/>
</dbReference>
<feature type="transmembrane region" description="Helical" evidence="2">
    <location>
        <begin position="269"/>
        <end position="288"/>
    </location>
</feature>
<reference evidence="3" key="1">
    <citation type="submission" date="2021-01" db="EMBL/GenBank/DDBJ databases">
        <title>Whole genome shotgun sequence of Virgisporangium ochraceum NBRC 16418.</title>
        <authorList>
            <person name="Komaki H."/>
            <person name="Tamura T."/>
        </authorList>
    </citation>
    <scope>NUCLEOTIDE SEQUENCE</scope>
    <source>
        <strain evidence="3">NBRC 16418</strain>
    </source>
</reference>
<dbReference type="Pfam" id="PF07690">
    <property type="entry name" value="MFS_1"/>
    <property type="match status" value="1"/>
</dbReference>
<dbReference type="Pfam" id="PF19450">
    <property type="entry name" value="DUF5988"/>
    <property type="match status" value="1"/>
</dbReference>
<organism evidence="3 4">
    <name type="scientific">Virgisporangium ochraceum</name>
    <dbReference type="NCBI Taxonomy" id="65505"/>
    <lineage>
        <taxon>Bacteria</taxon>
        <taxon>Bacillati</taxon>
        <taxon>Actinomycetota</taxon>
        <taxon>Actinomycetes</taxon>
        <taxon>Micromonosporales</taxon>
        <taxon>Micromonosporaceae</taxon>
        <taxon>Virgisporangium</taxon>
    </lineage>
</organism>
<dbReference type="PANTHER" id="PTHR23534:SF1">
    <property type="entry name" value="MAJOR FACILITATOR SUPERFAMILY PROTEIN"/>
    <property type="match status" value="1"/>
</dbReference>
<evidence type="ECO:0000313" key="3">
    <source>
        <dbReference type="EMBL" id="GIJ75027.1"/>
    </source>
</evidence>
<dbReference type="SUPFAM" id="SSF103473">
    <property type="entry name" value="MFS general substrate transporter"/>
    <property type="match status" value="1"/>
</dbReference>
<accession>A0A8J4EK54</accession>
<dbReference type="InterPro" id="IPR011701">
    <property type="entry name" value="MFS"/>
</dbReference>
<sequence>MSAATRGRGLAVLVVGAGMTQAAVVVGTTAATLMFASAFGDRWGSVPYTATVFGAAAGSVGLTRLARRPGLIAAYSVAAVGAGLALTGVPALVVAGLFLVGCGSAGSQAARYAGADLYPEGRQGVALGAVVWAGTIGGVGGPVLMGPVADLSGRAGVAGLTGSLLLACAATVTAAVVTVALPRTPTPPPAPRPRSARGGLTAPVRTAMVAMMAAQGAMVAVMVAAPLHLHHRGSDLGAVGTVIGVHVSGMFALAPLNGHLADRYGGRRMLLAGLAVVCASGLLVLGPVGPGLAVPLFLLGYGWSLAMVAGSALLVARVPEGDRIRVQGRVDARVWCVTAVATLSSGQLFAVGGYATLAAGSVALVLVAMAYVARGRAGRGVGPRRPSPGRVSGFTPLSGTGTTGGVGGSTGRGRLRILESTTEPDSQGRKDGWMAHEFSTCELTTRGPDTIEVNLEGGPNGIPRRFPATAAQLAYGKIKVPYLAGYEHFERVLSDNARPDLFSWTTRTKIAE</sequence>
<dbReference type="RefSeq" id="WP_203934811.1">
    <property type="nucleotide sequence ID" value="NZ_BOPH01000148.1"/>
</dbReference>
<keyword evidence="4" id="KW-1185">Reference proteome</keyword>
<feature type="transmembrane region" description="Helical" evidence="2">
    <location>
        <begin position="125"/>
        <end position="145"/>
    </location>
</feature>
<feature type="region of interest" description="Disordered" evidence="1">
    <location>
        <begin position="378"/>
        <end position="412"/>
    </location>
</feature>
<dbReference type="Proteomes" id="UP000635606">
    <property type="component" value="Unassembled WGS sequence"/>
</dbReference>
<dbReference type="GO" id="GO:0022857">
    <property type="term" value="F:transmembrane transporter activity"/>
    <property type="evidence" value="ECO:0007669"/>
    <property type="project" value="InterPro"/>
</dbReference>
<name>A0A8J4EK54_9ACTN</name>
<dbReference type="InterPro" id="IPR046030">
    <property type="entry name" value="DUF5988"/>
</dbReference>
<feature type="transmembrane region" description="Helical" evidence="2">
    <location>
        <begin position="294"/>
        <end position="318"/>
    </location>
</feature>
<evidence type="ECO:0000256" key="1">
    <source>
        <dbReference type="SAM" id="MobiDB-lite"/>
    </source>
</evidence>
<feature type="transmembrane region" description="Helical" evidence="2">
    <location>
        <begin position="46"/>
        <end position="63"/>
    </location>
</feature>
<feature type="transmembrane region" description="Helical" evidence="2">
    <location>
        <begin position="157"/>
        <end position="181"/>
    </location>
</feature>
<evidence type="ECO:0000256" key="2">
    <source>
        <dbReference type="SAM" id="Phobius"/>
    </source>
</evidence>
<keyword evidence="2" id="KW-0812">Transmembrane</keyword>